<comment type="caution">
    <text evidence="2">The sequence shown here is derived from an EMBL/GenBank/DDBJ whole genome shotgun (WGS) entry which is preliminary data.</text>
</comment>
<evidence type="ECO:0000313" key="2">
    <source>
        <dbReference type="EMBL" id="RDI25266.1"/>
    </source>
</evidence>
<gene>
    <name evidence="2" type="ORF">DFR41_104326</name>
</gene>
<feature type="domain" description="Co-chaperone DjlA N-terminal" evidence="1">
    <location>
        <begin position="8"/>
        <end position="109"/>
    </location>
</feature>
<dbReference type="RefSeq" id="WP_114803078.1">
    <property type="nucleotide sequence ID" value="NZ_QQAV01000004.1"/>
</dbReference>
<dbReference type="EMBL" id="QQAV01000004">
    <property type="protein sequence ID" value="RDI25266.1"/>
    <property type="molecule type" value="Genomic_DNA"/>
</dbReference>
<dbReference type="Pfam" id="PF05099">
    <property type="entry name" value="TerB"/>
    <property type="match status" value="1"/>
</dbReference>
<protein>
    <submittedName>
        <fullName evidence="2">Uncharacterized protein (DUF697 family)</fullName>
    </submittedName>
</protein>
<dbReference type="InterPro" id="IPR007791">
    <property type="entry name" value="DjlA_N"/>
</dbReference>
<dbReference type="OrthoDB" id="195780at2"/>
<reference evidence="2 3" key="1">
    <citation type="submission" date="2018-07" db="EMBL/GenBank/DDBJ databases">
        <title>Genomic Encyclopedia of Type Strains, Phase IV (KMG-IV): sequencing the most valuable type-strain genomes for metagenomic binning, comparative biology and taxonomic classification.</title>
        <authorList>
            <person name="Goeker M."/>
        </authorList>
    </citation>
    <scope>NUCLEOTIDE SEQUENCE [LARGE SCALE GENOMIC DNA]</scope>
    <source>
        <strain evidence="2 3">DSM 21352</strain>
    </source>
</reference>
<proteinExistence type="predicted"/>
<keyword evidence="3" id="KW-1185">Reference proteome</keyword>
<dbReference type="AlphaFoldDB" id="A0A370FFR5"/>
<organism evidence="2 3">
    <name type="scientific">Pseudacidovorax intermedius</name>
    <dbReference type="NCBI Taxonomy" id="433924"/>
    <lineage>
        <taxon>Bacteria</taxon>
        <taxon>Pseudomonadati</taxon>
        <taxon>Pseudomonadota</taxon>
        <taxon>Betaproteobacteria</taxon>
        <taxon>Burkholderiales</taxon>
        <taxon>Comamonadaceae</taxon>
        <taxon>Pseudacidovorax</taxon>
    </lineage>
</organism>
<dbReference type="InterPro" id="IPR029024">
    <property type="entry name" value="TerB-like"/>
</dbReference>
<dbReference type="CDD" id="cd07177">
    <property type="entry name" value="terB_like"/>
    <property type="match status" value="1"/>
</dbReference>
<evidence type="ECO:0000313" key="3">
    <source>
        <dbReference type="Proteomes" id="UP000255265"/>
    </source>
</evidence>
<dbReference type="STRING" id="433924.NS331_06445"/>
<dbReference type="Proteomes" id="UP000255265">
    <property type="component" value="Unassembled WGS sequence"/>
</dbReference>
<accession>A0A370FFR5</accession>
<evidence type="ECO:0000259" key="1">
    <source>
        <dbReference type="Pfam" id="PF05099"/>
    </source>
</evidence>
<name>A0A370FFR5_9BURK</name>
<sequence length="333" mass="35305">MDTSALRATLSLSLMAAFADGDKHEREREEIRRIAEGLGADGAVHLPTLYQDVLLQRVTLADVARALPERGPRQLAYEMAVCVCDADGAVSPREQSFLAEARRALALDVAAEAFEAEARTLAEAPLAGPTALAPAASAAAVATAVAPEPPDEAPTRPAATVDNAEMDDRILKTAITCGALELLPETLSTLAIIPLQMRLVYTIGQAHGYELDRGHIKDFLATTGVGLTSQYLEQAGRKLIGGLLGRMGGGLLGGVGRQAVSSGMSFATTYALGHLARRYYAGGRSFSPQMIKDSYASILEQGKGLQGRYLPQMQQQASQMDLGKVMALAKGWR</sequence>
<dbReference type="SUPFAM" id="SSF158682">
    <property type="entry name" value="TerB-like"/>
    <property type="match status" value="1"/>
</dbReference>